<protein>
    <submittedName>
        <fullName evidence="1">Uncharacterized protein</fullName>
    </submittedName>
</protein>
<dbReference type="PANTHER" id="PTHR32114">
    <property type="entry name" value="ABC TRANSPORTER ABCH.3"/>
    <property type="match status" value="1"/>
</dbReference>
<dbReference type="Gene3D" id="3.40.50.300">
    <property type="entry name" value="P-loop containing nucleotide triphosphate hydrolases"/>
    <property type="match status" value="1"/>
</dbReference>
<reference evidence="1 2" key="1">
    <citation type="submission" date="2024-05" db="EMBL/GenBank/DDBJ databases">
        <authorList>
            <person name="Jiang F."/>
        </authorList>
    </citation>
    <scope>NUCLEOTIDE SEQUENCE [LARGE SCALE GENOMIC DNA]</scope>
    <source>
        <strain evidence="1 2">LZ166</strain>
    </source>
</reference>
<comment type="caution">
    <text evidence="1">The sequence shown here is derived from an EMBL/GenBank/DDBJ whole genome shotgun (WGS) entry which is preliminary data.</text>
</comment>
<dbReference type="InterPro" id="IPR027417">
    <property type="entry name" value="P-loop_NTPase"/>
</dbReference>
<name>A0ABV3SUY3_9HYPH</name>
<dbReference type="EMBL" id="JBDPGJ010000009">
    <property type="protein sequence ID" value="MEX0409340.1"/>
    <property type="molecule type" value="Genomic_DNA"/>
</dbReference>
<dbReference type="Proteomes" id="UP001556692">
    <property type="component" value="Unassembled WGS sequence"/>
</dbReference>
<keyword evidence="2" id="KW-1185">Reference proteome</keyword>
<organism evidence="1 2">
    <name type="scientific">Aquibium pacificus</name>
    <dbReference type="NCBI Taxonomy" id="3153579"/>
    <lineage>
        <taxon>Bacteria</taxon>
        <taxon>Pseudomonadati</taxon>
        <taxon>Pseudomonadota</taxon>
        <taxon>Alphaproteobacteria</taxon>
        <taxon>Hyphomicrobiales</taxon>
        <taxon>Phyllobacteriaceae</taxon>
        <taxon>Aquibium</taxon>
    </lineage>
</organism>
<accession>A0ABV3SUY3</accession>
<evidence type="ECO:0000313" key="1">
    <source>
        <dbReference type="EMBL" id="MEX0409340.1"/>
    </source>
</evidence>
<sequence>MSSYEKRHAEWIEAKARRVEDEERHTYLLNVPENLAQLEAAYQAAKIYEDRLGAYEKALGIYRTKKDEVDRRREEEQGYRKGKEALTILRKLVKQHLIPSLNKVASHYITEMTGGQRNLIEVDEEFDIQVDGQPISTLSGSGKAVANLSLRLGLGQVLTNNQFSVFLGDEIDASMDVDRADNTAKTLESLAERVSQILLVTHKYPQADYYFELEELCA</sequence>
<gene>
    <name evidence="1" type="ORF">ABGN05_27245</name>
</gene>
<dbReference type="PANTHER" id="PTHR32114:SF2">
    <property type="entry name" value="ABC TRANSPORTER ABCH.3"/>
    <property type="match status" value="1"/>
</dbReference>
<dbReference type="RefSeq" id="WP_367957202.1">
    <property type="nucleotide sequence ID" value="NZ_JBDPGJ010000009.1"/>
</dbReference>
<evidence type="ECO:0000313" key="2">
    <source>
        <dbReference type="Proteomes" id="UP001556692"/>
    </source>
</evidence>
<proteinExistence type="predicted"/>
<dbReference type="SUPFAM" id="SSF52540">
    <property type="entry name" value="P-loop containing nucleoside triphosphate hydrolases"/>
    <property type="match status" value="1"/>
</dbReference>